<feature type="compositionally biased region" description="Low complexity" evidence="1">
    <location>
        <begin position="1"/>
        <end position="19"/>
    </location>
</feature>
<accession>A0A1V6NVJ0</accession>
<protein>
    <submittedName>
        <fullName evidence="2">Uncharacterized protein</fullName>
    </submittedName>
</protein>
<name>A0A1V6NVJ0_PENDC</name>
<dbReference type="OrthoDB" id="5330253at2759"/>
<keyword evidence="3" id="KW-1185">Reference proteome</keyword>
<evidence type="ECO:0000256" key="1">
    <source>
        <dbReference type="SAM" id="MobiDB-lite"/>
    </source>
</evidence>
<feature type="region of interest" description="Disordered" evidence="1">
    <location>
        <begin position="57"/>
        <end position="81"/>
    </location>
</feature>
<feature type="region of interest" description="Disordered" evidence="1">
    <location>
        <begin position="1"/>
        <end position="39"/>
    </location>
</feature>
<evidence type="ECO:0000313" key="2">
    <source>
        <dbReference type="EMBL" id="OQD68745.1"/>
    </source>
</evidence>
<evidence type="ECO:0000313" key="3">
    <source>
        <dbReference type="Proteomes" id="UP000191522"/>
    </source>
</evidence>
<gene>
    <name evidence="2" type="ORF">PENDEC_c031G01736</name>
</gene>
<dbReference type="PANTHER" id="PTHR28186:SF1">
    <property type="entry name" value="MEIOTICALLY UP-REGULATED GENE 9 PROTEIN"/>
    <property type="match status" value="1"/>
</dbReference>
<reference evidence="3" key="1">
    <citation type="journal article" date="2017" name="Nat. Microbiol.">
        <title>Global analysis of biosynthetic gene clusters reveals vast potential of secondary metabolite production in Penicillium species.</title>
        <authorList>
            <person name="Nielsen J.C."/>
            <person name="Grijseels S."/>
            <person name="Prigent S."/>
            <person name="Ji B."/>
            <person name="Dainat J."/>
            <person name="Nielsen K.F."/>
            <person name="Frisvad J.C."/>
            <person name="Workman M."/>
            <person name="Nielsen J."/>
        </authorList>
    </citation>
    <scope>NUCLEOTIDE SEQUENCE [LARGE SCALE GENOMIC DNA]</scope>
    <source>
        <strain evidence="3">IBT 11843</strain>
    </source>
</reference>
<dbReference type="InterPro" id="IPR018809">
    <property type="entry name" value="DUF2406"/>
</dbReference>
<dbReference type="Pfam" id="PF10295">
    <property type="entry name" value="DUF2406"/>
    <property type="match status" value="1"/>
</dbReference>
<comment type="caution">
    <text evidence="2">The sequence shown here is derived from an EMBL/GenBank/DDBJ whole genome shotgun (WGS) entry which is preliminary data.</text>
</comment>
<proteinExistence type="predicted"/>
<sequence>MPSSRPSSERSGSIQSQESPKISHSKADPNVALFEAQPMSTINQVSDREMFSLRSIQHRDRNGQIINDPDLSNPTRPRFERPLDTIRSFEAAIDAERRANHV</sequence>
<dbReference type="EMBL" id="MDYL01000031">
    <property type="protein sequence ID" value="OQD68745.1"/>
    <property type="molecule type" value="Genomic_DNA"/>
</dbReference>
<dbReference type="Proteomes" id="UP000191522">
    <property type="component" value="Unassembled WGS sequence"/>
</dbReference>
<dbReference type="PANTHER" id="PTHR28186">
    <property type="entry name" value="MEIOTICALLY UP-REGULATED GENE 9 PROTEIN"/>
    <property type="match status" value="1"/>
</dbReference>
<dbReference type="AlphaFoldDB" id="A0A1V6NVJ0"/>
<organism evidence="2 3">
    <name type="scientific">Penicillium decumbens</name>
    <dbReference type="NCBI Taxonomy" id="69771"/>
    <lineage>
        <taxon>Eukaryota</taxon>
        <taxon>Fungi</taxon>
        <taxon>Dikarya</taxon>
        <taxon>Ascomycota</taxon>
        <taxon>Pezizomycotina</taxon>
        <taxon>Eurotiomycetes</taxon>
        <taxon>Eurotiomycetidae</taxon>
        <taxon>Eurotiales</taxon>
        <taxon>Aspergillaceae</taxon>
        <taxon>Penicillium</taxon>
    </lineage>
</organism>